<dbReference type="eggNOG" id="COG4677">
    <property type="taxonomic scope" value="Bacteria"/>
</dbReference>
<reference evidence="3 4" key="1">
    <citation type="journal article" date="2009" name="Stand. Genomic Sci.">
        <title>Complete genome sequence of Rhodothermus marinus type strain (R-10).</title>
        <authorList>
            <person name="Nolan M."/>
            <person name="Tindall B.J."/>
            <person name="Pomrenke H."/>
            <person name="Lapidus A."/>
            <person name="Copeland A."/>
            <person name="Glavina Del Rio T."/>
            <person name="Lucas S."/>
            <person name="Chen F."/>
            <person name="Tice H."/>
            <person name="Cheng J.F."/>
            <person name="Saunders E."/>
            <person name="Han C."/>
            <person name="Bruce D."/>
            <person name="Goodwin L."/>
            <person name="Chain P."/>
            <person name="Pitluck S."/>
            <person name="Ovchinikova G."/>
            <person name="Pati A."/>
            <person name="Ivanova N."/>
            <person name="Mavromatis K."/>
            <person name="Chen A."/>
            <person name="Palaniappan K."/>
            <person name="Land M."/>
            <person name="Hauser L."/>
            <person name="Chang Y.J."/>
            <person name="Jeffries C.D."/>
            <person name="Brettin T."/>
            <person name="Goker M."/>
            <person name="Bristow J."/>
            <person name="Eisen J.A."/>
            <person name="Markowitz V."/>
            <person name="Hugenholtz P."/>
            <person name="Kyrpides N.C."/>
            <person name="Klenk H.P."/>
            <person name="Detter J.C."/>
        </authorList>
    </citation>
    <scope>NUCLEOTIDE SEQUENCE [LARGE SCALE GENOMIC DNA]</scope>
    <source>
        <strain evidence="4">ATCC 43812 / DSM 4252 / R-10</strain>
    </source>
</reference>
<feature type="domain" description="Secretion system C-terminal sorting" evidence="2">
    <location>
        <begin position="442"/>
        <end position="516"/>
    </location>
</feature>
<keyword evidence="4" id="KW-1185">Reference proteome</keyword>
<dbReference type="RefSeq" id="WP_012844882.1">
    <property type="nucleotide sequence ID" value="NC_013501.1"/>
</dbReference>
<name>D0MEP4_RHOM4</name>
<evidence type="ECO:0000259" key="2">
    <source>
        <dbReference type="Pfam" id="PF18962"/>
    </source>
</evidence>
<evidence type="ECO:0000256" key="1">
    <source>
        <dbReference type="SAM" id="SignalP"/>
    </source>
</evidence>
<dbReference type="Pfam" id="PF18962">
    <property type="entry name" value="Por_Secre_tail"/>
    <property type="match status" value="1"/>
</dbReference>
<sequence length="520" mass="56203">MRRLVTTLLMLGMGLLPTLPLKAQSAGDYRTRASGNWSQASVWERYTGATWAPATSAPTGAETITVQSTDSVYVDVAVTITGRLTNQGVVHAEEGMLTIGDGGVYQHDRDGGKIPLATWAEGSTLHLTGVETQAPADRNQPYYNIIFETPNLLSNLNMNLDEVTIGGDIRVLDTGSARWYLTTTAAYDTSEITIMGDVYVEKGAFSVQGTSNAYTTFIVHHYGNIVVTGGNFSISRGSQPGGTTTWYLYEGDFSMENATTQSSTNTPGGAKFVFARQGTQRLTLGEGNDIRALPIEVLEGTTLEMGQSRLAGEGTFYLHAGATLGTALPGGVAAIFEKVTGQVTLEDESSYAFNGTEHQETSTRMPTVVRDLIIDNPAGVTLSQETTINGVLRLKAGVFDNTIPFTLGPNGSISYEGGSLLQPVANEPIDDVPQRFVLEQNYPNPFHRTTTIRFGLPSSGYVSIKLYDLLGREVMTVLEGHQAAGFHEVTLDASRLSPGLYWYRLQSAEHVITRQLMLIK</sequence>
<dbReference type="HOGENOM" id="CLU_523608_0_0_10"/>
<feature type="chain" id="PRO_5003010860" description="Secretion system C-terminal sorting domain-containing protein" evidence="1">
    <location>
        <begin position="24"/>
        <end position="520"/>
    </location>
</feature>
<dbReference type="InterPro" id="IPR026444">
    <property type="entry name" value="Secre_tail"/>
</dbReference>
<dbReference type="AlphaFoldDB" id="D0MEP4"/>
<dbReference type="Proteomes" id="UP000002221">
    <property type="component" value="Chromosome"/>
</dbReference>
<evidence type="ECO:0000313" key="4">
    <source>
        <dbReference type="Proteomes" id="UP000002221"/>
    </source>
</evidence>
<organism evidence="3 4">
    <name type="scientific">Rhodothermus marinus (strain ATCC 43812 / DSM 4252 / R-10)</name>
    <name type="common">Rhodothermus obamensis</name>
    <dbReference type="NCBI Taxonomy" id="518766"/>
    <lineage>
        <taxon>Bacteria</taxon>
        <taxon>Pseudomonadati</taxon>
        <taxon>Rhodothermota</taxon>
        <taxon>Rhodothermia</taxon>
        <taxon>Rhodothermales</taxon>
        <taxon>Rhodothermaceae</taxon>
        <taxon>Rhodothermus</taxon>
    </lineage>
</organism>
<feature type="signal peptide" evidence="1">
    <location>
        <begin position="1"/>
        <end position="23"/>
    </location>
</feature>
<dbReference type="OrthoDB" id="953420at2"/>
<dbReference type="Gene3D" id="2.60.40.4070">
    <property type="match status" value="1"/>
</dbReference>
<dbReference type="eggNOG" id="COG0737">
    <property type="taxonomic scope" value="Bacteria"/>
</dbReference>
<protein>
    <recommendedName>
        <fullName evidence="2">Secretion system C-terminal sorting domain-containing protein</fullName>
    </recommendedName>
</protein>
<gene>
    <name evidence="3" type="ordered locus">Rmar_2394</name>
</gene>
<dbReference type="STRING" id="518766.Rmar_2394"/>
<keyword evidence="1" id="KW-0732">Signal</keyword>
<dbReference type="NCBIfam" id="TIGR04183">
    <property type="entry name" value="Por_Secre_tail"/>
    <property type="match status" value="1"/>
</dbReference>
<accession>D0MEP4</accession>
<proteinExistence type="predicted"/>
<dbReference type="KEGG" id="rmr:Rmar_2394"/>
<dbReference type="EMBL" id="CP001807">
    <property type="protein sequence ID" value="ACY49272.1"/>
    <property type="molecule type" value="Genomic_DNA"/>
</dbReference>
<evidence type="ECO:0000313" key="3">
    <source>
        <dbReference type="EMBL" id="ACY49272.1"/>
    </source>
</evidence>